<accession>A0A212K4J2</accession>
<dbReference type="InterPro" id="IPR014347">
    <property type="entry name" value="Tautomerase/MIF_sf"/>
</dbReference>
<name>A0A212K4J2_9PROT</name>
<reference evidence="1" key="1">
    <citation type="submission" date="2016-04" db="EMBL/GenBank/DDBJ databases">
        <authorList>
            <person name="Evans L.H."/>
            <person name="Alamgir A."/>
            <person name="Owens N."/>
            <person name="Weber N.D."/>
            <person name="Virtaneva K."/>
            <person name="Barbian K."/>
            <person name="Babar A."/>
            <person name="Rosenke K."/>
        </authorList>
    </citation>
    <scope>NUCLEOTIDE SEQUENCE</scope>
    <source>
        <strain evidence="1">86</strain>
    </source>
</reference>
<evidence type="ECO:0008006" key="2">
    <source>
        <dbReference type="Google" id="ProtNLM"/>
    </source>
</evidence>
<dbReference type="AlphaFoldDB" id="A0A212K4J2"/>
<organism evidence="1">
    <name type="scientific">uncultured Alphaproteobacteria bacterium</name>
    <dbReference type="NCBI Taxonomy" id="91750"/>
    <lineage>
        <taxon>Bacteria</taxon>
        <taxon>Pseudomonadati</taxon>
        <taxon>Pseudomonadota</taxon>
        <taxon>Alphaproteobacteria</taxon>
        <taxon>environmental samples</taxon>
    </lineage>
</organism>
<proteinExistence type="predicted"/>
<protein>
    <recommendedName>
        <fullName evidence="2">4-oxalocrotonate tautomerase</fullName>
    </recommendedName>
</protein>
<dbReference type="Gene3D" id="3.30.429.10">
    <property type="entry name" value="Macrophage Migration Inhibitory Factor"/>
    <property type="match status" value="1"/>
</dbReference>
<sequence>MPLVDLHYPEGCIDDARIARIAGRIAAAAREAEGLPDTPAARAISIVNCNALRHVFVDGKRCETARFQVVVHAFADALDDAAKRRLVARVTAAFVEECPDCSDGRNVWCLIDALAPGSFAAAGTLIDLARVRAMTGADPI</sequence>
<dbReference type="EMBL" id="FLUO01000001">
    <property type="protein sequence ID" value="SBW06633.1"/>
    <property type="molecule type" value="Genomic_DNA"/>
</dbReference>
<gene>
    <name evidence="1" type="ORF">KL86APRO_12131</name>
</gene>
<evidence type="ECO:0000313" key="1">
    <source>
        <dbReference type="EMBL" id="SBW06633.1"/>
    </source>
</evidence>